<evidence type="ECO:0000259" key="1">
    <source>
        <dbReference type="PROSITE" id="PS51272"/>
    </source>
</evidence>
<dbReference type="Pfam" id="PF00395">
    <property type="entry name" value="SLH"/>
    <property type="match status" value="2"/>
</dbReference>
<reference evidence="2" key="1">
    <citation type="submission" date="2019-08" db="EMBL/GenBank/DDBJ databases">
        <authorList>
            <person name="Kucharzyk K."/>
            <person name="Murdoch R.W."/>
            <person name="Higgins S."/>
            <person name="Loffler F."/>
        </authorList>
    </citation>
    <scope>NUCLEOTIDE SEQUENCE</scope>
</reference>
<name>A0A644ZCF6_9ZZZZ</name>
<gene>
    <name evidence="2" type="ORF">SDC9_85189</name>
</gene>
<dbReference type="AlphaFoldDB" id="A0A644ZCF6"/>
<dbReference type="PROSITE" id="PS51272">
    <property type="entry name" value="SLH"/>
    <property type="match status" value="1"/>
</dbReference>
<comment type="caution">
    <text evidence="2">The sequence shown here is derived from an EMBL/GenBank/DDBJ whole genome shotgun (WGS) entry which is preliminary data.</text>
</comment>
<dbReference type="InterPro" id="IPR001119">
    <property type="entry name" value="SLH_dom"/>
</dbReference>
<organism evidence="2">
    <name type="scientific">bioreactor metagenome</name>
    <dbReference type="NCBI Taxonomy" id="1076179"/>
    <lineage>
        <taxon>unclassified sequences</taxon>
        <taxon>metagenomes</taxon>
        <taxon>ecological metagenomes</taxon>
    </lineage>
</organism>
<accession>A0A644ZCF6</accession>
<protein>
    <submittedName>
        <fullName evidence="2">Cell surface protein</fullName>
    </submittedName>
</protein>
<dbReference type="EMBL" id="VSSQ01008325">
    <property type="protein sequence ID" value="MPM38560.1"/>
    <property type="molecule type" value="Genomic_DNA"/>
</dbReference>
<proteinExistence type="predicted"/>
<feature type="domain" description="SLH" evidence="1">
    <location>
        <begin position="88"/>
        <end position="151"/>
    </location>
</feature>
<sequence length="236" mass="25371">MYHWKRTVCLALCFTLLFSLAVGAANTAEFTDSRDIVHKTAVETVTGLKIMGAKENGCFDSKGTVTRAEMCKIICLVLNGGNEPQFGQTTSSYADVEGHWAAGFIEYGENIGFIAGRGDGTFDPDAPVTGVQAAKMLLVAIGFDTASEGFTGSDWAIAVNVRANQKGFYEGFDSLNPSSAIGRDDAAQMIYNALNAVMVRYDYMITSVNGELQVTPALSDDKEGQTLLSRKFNITP</sequence>
<evidence type="ECO:0000313" key="2">
    <source>
        <dbReference type="EMBL" id="MPM38560.1"/>
    </source>
</evidence>